<dbReference type="Gene3D" id="1.20.144.10">
    <property type="entry name" value="Phosphatidic acid phosphatase type 2/haloperoxidase"/>
    <property type="match status" value="1"/>
</dbReference>
<dbReference type="PANTHER" id="PTHR14969">
    <property type="entry name" value="SPHINGOSINE-1-PHOSPHATE PHOSPHOHYDROLASE"/>
    <property type="match status" value="1"/>
</dbReference>
<evidence type="ECO:0000256" key="1">
    <source>
        <dbReference type="SAM" id="Phobius"/>
    </source>
</evidence>
<dbReference type="SMART" id="SM00014">
    <property type="entry name" value="acidPPc"/>
    <property type="match status" value="1"/>
</dbReference>
<name>A0A1F5YFE7_9BACT</name>
<keyword evidence="1" id="KW-0812">Transmembrane</keyword>
<dbReference type="SUPFAM" id="SSF48317">
    <property type="entry name" value="Acid phosphatase/Vanadium-dependent haloperoxidase"/>
    <property type="match status" value="1"/>
</dbReference>
<dbReference type="EMBL" id="MFJB01000080">
    <property type="protein sequence ID" value="OGF98907.1"/>
    <property type="molecule type" value="Genomic_DNA"/>
</dbReference>
<dbReference type="Pfam" id="PF01569">
    <property type="entry name" value="PAP2"/>
    <property type="match status" value="1"/>
</dbReference>
<dbReference type="PANTHER" id="PTHR14969:SF13">
    <property type="entry name" value="AT30094P"/>
    <property type="match status" value="1"/>
</dbReference>
<dbReference type="InterPro" id="IPR036938">
    <property type="entry name" value="PAP2/HPO_sf"/>
</dbReference>
<sequence>MKNLFGNSFMTGRSRFVLFSIAVILSLILIVLSTFVHLDFFRQFDFRSMISIQKISRPQIDFLFSLLTILGSTEMTFLVILIIISVLFIRKKNLYLSIFLYILIYPLELLGKLLIYHPKPPVFLSRYVFDFHLPSSFIIETSYSYPSGHMARSAFLVSLLVFLIKREKLSPAKNKFLFLILIIYLFLMFISRIYLGEHWFSDVLGGTILGIMISQISLSLW</sequence>
<accession>A0A1F5YFE7</accession>
<dbReference type="InterPro" id="IPR000326">
    <property type="entry name" value="PAP2/HPO"/>
</dbReference>
<evidence type="ECO:0000313" key="4">
    <source>
        <dbReference type="Proteomes" id="UP000177396"/>
    </source>
</evidence>
<feature type="domain" description="Phosphatidic acid phosphatase type 2/haloperoxidase" evidence="2">
    <location>
        <begin position="95"/>
        <end position="218"/>
    </location>
</feature>
<gene>
    <name evidence="3" type="ORF">A2153_00800</name>
</gene>
<comment type="caution">
    <text evidence="3">The sequence shown here is derived from an EMBL/GenBank/DDBJ whole genome shotgun (WGS) entry which is preliminary data.</text>
</comment>
<feature type="transmembrane region" description="Helical" evidence="1">
    <location>
        <begin position="94"/>
        <end position="115"/>
    </location>
</feature>
<feature type="transmembrane region" description="Helical" evidence="1">
    <location>
        <begin position="16"/>
        <end position="41"/>
    </location>
</feature>
<keyword evidence="1" id="KW-0472">Membrane</keyword>
<feature type="transmembrane region" description="Helical" evidence="1">
    <location>
        <begin position="149"/>
        <end position="164"/>
    </location>
</feature>
<keyword evidence="1" id="KW-1133">Transmembrane helix</keyword>
<proteinExistence type="predicted"/>
<dbReference type="AlphaFoldDB" id="A0A1F5YFE7"/>
<reference evidence="3 4" key="1">
    <citation type="journal article" date="2016" name="Nat. Commun.">
        <title>Thousands of microbial genomes shed light on interconnected biogeochemical processes in an aquifer system.</title>
        <authorList>
            <person name="Anantharaman K."/>
            <person name="Brown C.T."/>
            <person name="Hug L.A."/>
            <person name="Sharon I."/>
            <person name="Castelle C.J."/>
            <person name="Probst A.J."/>
            <person name="Thomas B.C."/>
            <person name="Singh A."/>
            <person name="Wilkins M.J."/>
            <person name="Karaoz U."/>
            <person name="Brodie E.L."/>
            <person name="Williams K.H."/>
            <person name="Hubbard S.S."/>
            <person name="Banfield J.F."/>
        </authorList>
    </citation>
    <scope>NUCLEOTIDE SEQUENCE [LARGE SCALE GENOMIC DNA]</scope>
</reference>
<evidence type="ECO:0000259" key="2">
    <source>
        <dbReference type="SMART" id="SM00014"/>
    </source>
</evidence>
<evidence type="ECO:0000313" key="3">
    <source>
        <dbReference type="EMBL" id="OGF98907.1"/>
    </source>
</evidence>
<feature type="transmembrane region" description="Helical" evidence="1">
    <location>
        <begin position="176"/>
        <end position="194"/>
    </location>
</feature>
<feature type="transmembrane region" description="Helical" evidence="1">
    <location>
        <begin position="62"/>
        <end position="88"/>
    </location>
</feature>
<dbReference type="Proteomes" id="UP000177396">
    <property type="component" value="Unassembled WGS sequence"/>
</dbReference>
<protein>
    <recommendedName>
        <fullName evidence="2">Phosphatidic acid phosphatase type 2/haloperoxidase domain-containing protein</fullName>
    </recommendedName>
</protein>
<organism evidence="3 4">
    <name type="scientific">Candidatus Gottesmanbacteria bacterium RBG_16_38_7b</name>
    <dbReference type="NCBI Taxonomy" id="1798372"/>
    <lineage>
        <taxon>Bacteria</taxon>
        <taxon>Candidatus Gottesmaniibacteriota</taxon>
    </lineage>
</organism>